<feature type="compositionally biased region" description="Basic and acidic residues" evidence="1">
    <location>
        <begin position="156"/>
        <end position="183"/>
    </location>
</feature>
<dbReference type="OMA" id="CLEWGRR"/>
<proteinExistence type="predicted"/>
<dbReference type="AlphaFoldDB" id="A0A803KU36"/>
<name>A0A803KU36_CHEQI</name>
<dbReference type="EnsemblPlants" id="AUR62002544-RA">
    <property type="protein sequence ID" value="AUR62002544-RA:cds"/>
    <property type="gene ID" value="AUR62002544"/>
</dbReference>
<dbReference type="InterPro" id="IPR038765">
    <property type="entry name" value="Papain-like_cys_pep_sf"/>
</dbReference>
<evidence type="ECO:0000313" key="3">
    <source>
        <dbReference type="Proteomes" id="UP000596660"/>
    </source>
</evidence>
<dbReference type="Gene3D" id="3.40.395.10">
    <property type="entry name" value="Adenoviral Proteinase, Chain A"/>
    <property type="match status" value="1"/>
</dbReference>
<dbReference type="GO" id="GO:0003677">
    <property type="term" value="F:DNA binding"/>
    <property type="evidence" value="ECO:0007669"/>
    <property type="project" value="InterPro"/>
</dbReference>
<keyword evidence="3" id="KW-1185">Reference proteome</keyword>
<feature type="compositionally biased region" description="Low complexity" evidence="1">
    <location>
        <begin position="295"/>
        <end position="304"/>
    </location>
</feature>
<feature type="compositionally biased region" description="Basic and acidic residues" evidence="1">
    <location>
        <begin position="270"/>
        <end position="293"/>
    </location>
</feature>
<sequence>MGLLPLGCLEWGRRGGRQPLPKQKLSLWAFKLLWNVVHPSVGGTTLDLHRLFVEVTSRGGLDQRWSSNFRRRRGLRSSVGGSDDAQGANDVSNEVNVDVEKGGKKGGGVEEAAVKEVALKNGVVKEAAVKEGAVKKGAVKEAAVKKGAVKEAVVKKGAVKEAAVKKGAVNEDKSEDEGSRQDGGDDEEGSEEGGGDDDEGSEEGGGDDEEGFVQDGGSREDEGDDEEGSEDDEGDDEEGSEEDSKQEVSEEESVERNKEKRKLSVKAKKPVKDDRRPAEKNPVKDYRRPEKKLAKASNNASAVKIENRNRPDSDAEEDKVVAIMDYALKVMDNALKVMDIVLFDPVSWMFSISLGKEFVISPYDVYDVFKLPLNNGMDDLESTRSTDLQLKQEWRTPVANKTADFSFVKALENVDEIKNFYWCKYVHERLCRAILKYKKNQLPLRITPEEAKQTEVSQVDNADEASLGKRIIKFDVLDSMTSDEEIHSVATDAIHEQFLLMKRNMEVVTNYHLKKVESLKKHDVARAYSSSSPVLQSQDYDPRIFEIVDEIVDINVIEKINLDYGESSFSSIIMNALGNGKAKISVGCGPCDVEFVGHVMKSNKKECLVWFDLTHTVLREDMVSLAANLEIFQSVIECWAMLLNENERMRDGGPQKFCFGAECSANLVKLWDDENDIDVMDQLQVCWKEWIQVTNNNFDISVVDLVFVPIYVYHHFWVFALNMKKKTMQLLDNSVYEEATMETIKHLSVILCDHLSTLFNSLGHLEFSEVGDYAMEEVMFSWKNNKGYDQDCGIYSMMCMLLFEGATFSCDALMRPSSRVVLRAEICATLVLSDMNDGRQLVLNSLCNFNPRSNIRGASVVVLDDVAWLVSTSVAWLVYASVAWLVSASVACSLVSLCFSSVVDGC</sequence>
<dbReference type="PANTHER" id="PTHR34835">
    <property type="entry name" value="OS07G0283600 PROTEIN-RELATED"/>
    <property type="match status" value="1"/>
</dbReference>
<evidence type="ECO:0008006" key="4">
    <source>
        <dbReference type="Google" id="ProtNLM"/>
    </source>
</evidence>
<reference evidence="2" key="2">
    <citation type="submission" date="2021-03" db="UniProtKB">
        <authorList>
            <consortium name="EnsemblPlants"/>
        </authorList>
    </citation>
    <scope>IDENTIFICATION</scope>
</reference>
<dbReference type="Gramene" id="AUR62002544-RA">
    <property type="protein sequence ID" value="AUR62002544-RA:cds"/>
    <property type="gene ID" value="AUR62002544"/>
</dbReference>
<dbReference type="SUPFAM" id="SSF46774">
    <property type="entry name" value="ARID-like"/>
    <property type="match status" value="1"/>
</dbReference>
<protein>
    <recommendedName>
        <fullName evidence="4">Ubiquitin-like protease family profile domain-containing protein</fullName>
    </recommendedName>
</protein>
<feature type="compositionally biased region" description="Basic and acidic residues" evidence="1">
    <location>
        <begin position="242"/>
        <end position="258"/>
    </location>
</feature>
<feature type="compositionally biased region" description="Basic residues" evidence="1">
    <location>
        <begin position="259"/>
        <end position="269"/>
    </location>
</feature>
<dbReference type="PANTHER" id="PTHR34835:SF89">
    <property type="entry name" value="OS07G0283600 PROTEIN"/>
    <property type="match status" value="1"/>
</dbReference>
<dbReference type="InterPro" id="IPR036431">
    <property type="entry name" value="ARID_dom_sf"/>
</dbReference>
<evidence type="ECO:0000313" key="2">
    <source>
        <dbReference type="EnsemblPlants" id="AUR62002544-RA:cds"/>
    </source>
</evidence>
<feature type="region of interest" description="Disordered" evidence="1">
    <location>
        <begin position="72"/>
        <end position="107"/>
    </location>
</feature>
<dbReference type="Proteomes" id="UP000596660">
    <property type="component" value="Unplaced"/>
</dbReference>
<feature type="compositionally biased region" description="Acidic residues" evidence="1">
    <location>
        <begin position="221"/>
        <end position="241"/>
    </location>
</feature>
<feature type="region of interest" description="Disordered" evidence="1">
    <location>
        <begin position="156"/>
        <end position="315"/>
    </location>
</feature>
<accession>A0A803KU36</accession>
<dbReference type="SUPFAM" id="SSF54001">
    <property type="entry name" value="Cysteine proteinases"/>
    <property type="match status" value="1"/>
</dbReference>
<evidence type="ECO:0000256" key="1">
    <source>
        <dbReference type="SAM" id="MobiDB-lite"/>
    </source>
</evidence>
<feature type="compositionally biased region" description="Acidic residues" evidence="1">
    <location>
        <begin position="184"/>
        <end position="212"/>
    </location>
</feature>
<organism evidence="2 3">
    <name type="scientific">Chenopodium quinoa</name>
    <name type="common">Quinoa</name>
    <dbReference type="NCBI Taxonomy" id="63459"/>
    <lineage>
        <taxon>Eukaryota</taxon>
        <taxon>Viridiplantae</taxon>
        <taxon>Streptophyta</taxon>
        <taxon>Embryophyta</taxon>
        <taxon>Tracheophyta</taxon>
        <taxon>Spermatophyta</taxon>
        <taxon>Magnoliopsida</taxon>
        <taxon>eudicotyledons</taxon>
        <taxon>Gunneridae</taxon>
        <taxon>Pentapetalae</taxon>
        <taxon>Caryophyllales</taxon>
        <taxon>Chenopodiaceae</taxon>
        <taxon>Chenopodioideae</taxon>
        <taxon>Atripliceae</taxon>
        <taxon>Chenopodium</taxon>
    </lineage>
</organism>
<reference evidence="2" key="1">
    <citation type="journal article" date="2017" name="Nature">
        <title>The genome of Chenopodium quinoa.</title>
        <authorList>
            <person name="Jarvis D.E."/>
            <person name="Ho Y.S."/>
            <person name="Lightfoot D.J."/>
            <person name="Schmoeckel S.M."/>
            <person name="Li B."/>
            <person name="Borm T.J.A."/>
            <person name="Ohyanagi H."/>
            <person name="Mineta K."/>
            <person name="Michell C.T."/>
            <person name="Saber N."/>
            <person name="Kharbatia N.M."/>
            <person name="Rupper R.R."/>
            <person name="Sharp A.R."/>
            <person name="Dally N."/>
            <person name="Boughton B.A."/>
            <person name="Woo Y.H."/>
            <person name="Gao G."/>
            <person name="Schijlen E.G.W.M."/>
            <person name="Guo X."/>
            <person name="Momin A.A."/>
            <person name="Negrao S."/>
            <person name="Al-Babili S."/>
            <person name="Gehring C."/>
            <person name="Roessner U."/>
            <person name="Jung C."/>
            <person name="Murphy K."/>
            <person name="Arold S.T."/>
            <person name="Gojobori T."/>
            <person name="van der Linden C.G."/>
            <person name="van Loo E.N."/>
            <person name="Jellen E.N."/>
            <person name="Maughan P.J."/>
            <person name="Tester M."/>
        </authorList>
    </citation>
    <scope>NUCLEOTIDE SEQUENCE [LARGE SCALE GENOMIC DNA]</scope>
    <source>
        <strain evidence="2">cv. PI 614886</strain>
    </source>
</reference>